<organism evidence="3 4">
    <name type="scientific">Spodoptera litura</name>
    <name type="common">Asian cotton leafworm</name>
    <dbReference type="NCBI Taxonomy" id="69820"/>
    <lineage>
        <taxon>Eukaryota</taxon>
        <taxon>Metazoa</taxon>
        <taxon>Ecdysozoa</taxon>
        <taxon>Arthropoda</taxon>
        <taxon>Hexapoda</taxon>
        <taxon>Insecta</taxon>
        <taxon>Pterygota</taxon>
        <taxon>Neoptera</taxon>
        <taxon>Endopterygota</taxon>
        <taxon>Lepidoptera</taxon>
        <taxon>Glossata</taxon>
        <taxon>Ditrysia</taxon>
        <taxon>Noctuoidea</taxon>
        <taxon>Noctuidae</taxon>
        <taxon>Amphipyrinae</taxon>
        <taxon>Spodoptera</taxon>
    </lineage>
</organism>
<feature type="compositionally biased region" description="Basic residues" evidence="1">
    <location>
        <begin position="353"/>
        <end position="366"/>
    </location>
</feature>
<sequence length="651" mass="74793">MVLSIVLSLSFVVLVSSNNGFQPHEVSNYQNIYTTLPANTPAENNPYFQINTAQYPITQDNLQPFNIRQILLNRILSSPSLQTIFEYNSKGYGTNSIDCNNNPIETLLRNNYEASTTDYGRLNNDVNTDTNRDKDNDSIIETEGKRRKHKRRKNSKSKKKPEENINNNNHNDTEDNNKETNKRSKKRSKRPKQDPPKENQADNNENLEKKNTNRPKKRKNKDNETNTEEVTTENPKPRRRHKKKPKSDANTTDTVNLEQQLPQLRVINDDLNLASLCEGITEECRLPRNLKQENIDIQKPVTNVVDNFPNSFSFKTFQHLYNNPSMTNFLANYENIYKNMLNANNPTNEPRNVSKKKPKNTRKTQRKTTVNNKNSTVTANDKITPPSPVNSNINETSESPSQMNDIAQANNNSTTEPESLNLIDTPIDDKAKLPDKDFIDTETKDSETDEPFLNYYDGYIDDYYPLFTDNAAYTANNKEVYVQHLGDTKYYYTIDKNNPEGFGLPGHITKEYNHNKKYDGLENIRPKEDIVQFRTPPLLEAPDFETRKVEIAEVNPGAYYNRDDNPKTSTFSPAKHTEVKKNGLNTAEDKNIETLFAKSKVAKYGTAYKPEENEHEQSSEEANEVKEELKEDSFKDGGTTYVIAKSLGYRY</sequence>
<keyword evidence="3" id="KW-1185">Reference proteome</keyword>
<proteinExistence type="predicted"/>
<feature type="chain" id="PRO_5039950167" description="Cuticular protein RR-2" evidence="2">
    <location>
        <begin position="18"/>
        <end position="651"/>
    </location>
</feature>
<feature type="compositionally biased region" description="Polar residues" evidence="1">
    <location>
        <begin position="248"/>
        <end position="257"/>
    </location>
</feature>
<feature type="compositionally biased region" description="Basic and acidic residues" evidence="1">
    <location>
        <begin position="171"/>
        <end position="182"/>
    </location>
</feature>
<reference evidence="4" key="1">
    <citation type="submission" date="2025-08" db="UniProtKB">
        <authorList>
            <consortium name="RefSeq"/>
        </authorList>
    </citation>
    <scope>IDENTIFICATION</scope>
    <source>
        <strain evidence="4">Ishihara</strain>
        <tissue evidence="4">Whole body</tissue>
    </source>
</reference>
<dbReference type="KEGG" id="sliu:111350016"/>
<dbReference type="GeneID" id="111350016"/>
<feature type="compositionally biased region" description="Basic residues" evidence="1">
    <location>
        <begin position="145"/>
        <end position="159"/>
    </location>
</feature>
<feature type="compositionally biased region" description="Polar residues" evidence="1">
    <location>
        <begin position="117"/>
        <end position="129"/>
    </location>
</feature>
<evidence type="ECO:0000256" key="1">
    <source>
        <dbReference type="SAM" id="MobiDB-lite"/>
    </source>
</evidence>
<dbReference type="Proteomes" id="UP000301870">
    <property type="component" value="Chromosome 10"/>
</dbReference>
<dbReference type="AlphaFoldDB" id="A0A9J7DRN5"/>
<protein>
    <recommendedName>
        <fullName evidence="5">Cuticular protein RR-2</fullName>
    </recommendedName>
</protein>
<feature type="compositionally biased region" description="Polar residues" evidence="1">
    <location>
        <begin position="342"/>
        <end position="351"/>
    </location>
</feature>
<evidence type="ECO:0000313" key="3">
    <source>
        <dbReference type="Proteomes" id="UP000301870"/>
    </source>
</evidence>
<feature type="compositionally biased region" description="Basic and acidic residues" evidence="1">
    <location>
        <begin position="609"/>
        <end position="633"/>
    </location>
</feature>
<accession>A0A9J7DRN5</accession>
<dbReference type="OrthoDB" id="7493327at2759"/>
<evidence type="ECO:0008006" key="5">
    <source>
        <dbReference type="Google" id="ProtNLM"/>
    </source>
</evidence>
<evidence type="ECO:0000256" key="2">
    <source>
        <dbReference type="SAM" id="SignalP"/>
    </source>
</evidence>
<feature type="compositionally biased region" description="Polar residues" evidence="1">
    <location>
        <begin position="389"/>
        <end position="418"/>
    </location>
</feature>
<name>A0A9J7DRN5_SPOLT</name>
<evidence type="ECO:0000313" key="4">
    <source>
        <dbReference type="RefSeq" id="XP_022817195.1"/>
    </source>
</evidence>
<feature type="compositionally biased region" description="Low complexity" evidence="1">
    <location>
        <begin position="367"/>
        <end position="380"/>
    </location>
</feature>
<dbReference type="RefSeq" id="XP_022817195.1">
    <property type="nucleotide sequence ID" value="XM_022961427.1"/>
</dbReference>
<feature type="region of interest" description="Disordered" evidence="1">
    <location>
        <begin position="607"/>
        <end position="633"/>
    </location>
</feature>
<gene>
    <name evidence="4" type="primary">LOC111350016</name>
</gene>
<feature type="compositionally biased region" description="Basic and acidic residues" evidence="1">
    <location>
        <begin position="191"/>
        <end position="211"/>
    </location>
</feature>
<feature type="region of interest" description="Disordered" evidence="1">
    <location>
        <begin position="342"/>
        <end position="421"/>
    </location>
</feature>
<feature type="region of interest" description="Disordered" evidence="1">
    <location>
        <begin position="117"/>
        <end position="257"/>
    </location>
</feature>
<feature type="signal peptide" evidence="2">
    <location>
        <begin position="1"/>
        <end position="17"/>
    </location>
</feature>
<keyword evidence="2" id="KW-0732">Signal</keyword>